<keyword evidence="3 11" id="KW-0812">Transmembrane</keyword>
<accession>A0ABY4H2P2</accession>
<keyword evidence="5 9" id="KW-0547">Nucleotide-binding</keyword>
<keyword evidence="4" id="KW-0677">Repeat</keyword>
<feature type="binding site" evidence="9">
    <location>
        <begin position="1010"/>
        <end position="1017"/>
    </location>
    <ligand>
        <name>ATP</name>
        <dbReference type="ChEBI" id="CHEBI:30616"/>
    </ligand>
</feature>
<evidence type="ECO:0000256" key="4">
    <source>
        <dbReference type="ARBA" id="ARBA00022737"/>
    </source>
</evidence>
<dbReference type="PANTHER" id="PTHR22683:SF1">
    <property type="entry name" value="TYPE VII SECRETION SYSTEM PROTEIN ESSC"/>
    <property type="match status" value="1"/>
</dbReference>
<feature type="transmembrane region" description="Helical" evidence="11">
    <location>
        <begin position="272"/>
        <end position="291"/>
    </location>
</feature>
<dbReference type="InterPro" id="IPR002543">
    <property type="entry name" value="FtsK_dom"/>
</dbReference>
<dbReference type="EMBL" id="CP095074">
    <property type="protein sequence ID" value="UOQ94561.1"/>
    <property type="molecule type" value="Genomic_DNA"/>
</dbReference>
<dbReference type="InterPro" id="IPR022206">
    <property type="entry name" value="Firmicutes_EssC_N"/>
</dbReference>
<feature type="coiled-coil region" evidence="10">
    <location>
        <begin position="298"/>
        <end position="329"/>
    </location>
</feature>
<organism evidence="13 14">
    <name type="scientific">Halobacillus shinanisalinarum</name>
    <dbReference type="NCBI Taxonomy" id="2932258"/>
    <lineage>
        <taxon>Bacteria</taxon>
        <taxon>Bacillati</taxon>
        <taxon>Bacillota</taxon>
        <taxon>Bacilli</taxon>
        <taxon>Bacillales</taxon>
        <taxon>Bacillaceae</taxon>
        <taxon>Halobacillus</taxon>
    </lineage>
</organism>
<feature type="domain" description="FtsK" evidence="12">
    <location>
        <begin position="993"/>
        <end position="1177"/>
    </location>
</feature>
<reference evidence="13 14" key="1">
    <citation type="submission" date="2022-04" db="EMBL/GenBank/DDBJ databases">
        <title>Halobacillus sp. isolated from saltern.</title>
        <authorList>
            <person name="Won M."/>
            <person name="Lee C.-M."/>
            <person name="Woen H.-Y."/>
            <person name="Kwon S.-W."/>
        </authorList>
    </citation>
    <scope>NUCLEOTIDE SEQUENCE [LARGE SCALE GENOMIC DNA]</scope>
    <source>
        <strain evidence="13 14">SSTM10-2</strain>
    </source>
</reference>
<keyword evidence="7 11" id="KW-1133">Transmembrane helix</keyword>
<comment type="subcellular location">
    <subcellularLocation>
        <location evidence="1">Cell membrane</location>
        <topology evidence="1">Multi-pass membrane protein</topology>
    </subcellularLocation>
</comment>
<keyword evidence="10" id="KW-0175">Coiled coil</keyword>
<dbReference type="Proteomes" id="UP000831880">
    <property type="component" value="Chromosome"/>
</dbReference>
<keyword evidence="6 9" id="KW-0067">ATP-binding</keyword>
<dbReference type="PROSITE" id="PS50901">
    <property type="entry name" value="FTSK"/>
    <property type="match status" value="2"/>
</dbReference>
<evidence type="ECO:0000313" key="13">
    <source>
        <dbReference type="EMBL" id="UOQ94561.1"/>
    </source>
</evidence>
<evidence type="ECO:0000259" key="12">
    <source>
        <dbReference type="PROSITE" id="PS50901"/>
    </source>
</evidence>
<dbReference type="RefSeq" id="WP_244754383.1">
    <property type="nucleotide sequence ID" value="NZ_CP095074.1"/>
</dbReference>
<dbReference type="PANTHER" id="PTHR22683">
    <property type="entry name" value="SPORULATION PROTEIN RELATED"/>
    <property type="match status" value="1"/>
</dbReference>
<evidence type="ECO:0000313" key="14">
    <source>
        <dbReference type="Proteomes" id="UP000831880"/>
    </source>
</evidence>
<evidence type="ECO:0000256" key="11">
    <source>
        <dbReference type="SAM" id="Phobius"/>
    </source>
</evidence>
<keyword evidence="2" id="KW-1003">Cell membrane</keyword>
<evidence type="ECO:0000256" key="2">
    <source>
        <dbReference type="ARBA" id="ARBA00022475"/>
    </source>
</evidence>
<dbReference type="Gene3D" id="3.40.50.300">
    <property type="entry name" value="P-loop containing nucleotide triphosphate hydrolases"/>
    <property type="match status" value="3"/>
</dbReference>
<evidence type="ECO:0000256" key="6">
    <source>
        <dbReference type="ARBA" id="ARBA00022840"/>
    </source>
</evidence>
<dbReference type="InterPro" id="IPR023839">
    <property type="entry name" value="Firmicutes_EssC_C"/>
</dbReference>
<evidence type="ECO:0000256" key="1">
    <source>
        <dbReference type="ARBA" id="ARBA00004651"/>
    </source>
</evidence>
<evidence type="ECO:0000256" key="5">
    <source>
        <dbReference type="ARBA" id="ARBA00022741"/>
    </source>
</evidence>
<dbReference type="Pfam" id="PF01580">
    <property type="entry name" value="FtsK_SpoIIIE"/>
    <property type="match status" value="2"/>
</dbReference>
<name>A0ABY4H2P2_9BACI</name>
<protein>
    <submittedName>
        <fullName evidence="13">Type VII secretion protein EssC</fullName>
    </submittedName>
</protein>
<evidence type="ECO:0000256" key="3">
    <source>
        <dbReference type="ARBA" id="ARBA00022692"/>
    </source>
</evidence>
<keyword evidence="14" id="KW-1185">Reference proteome</keyword>
<evidence type="ECO:0000256" key="10">
    <source>
        <dbReference type="SAM" id="Coils"/>
    </source>
</evidence>
<dbReference type="InterPro" id="IPR050206">
    <property type="entry name" value="FtsK/SpoIIIE/SftA"/>
</dbReference>
<dbReference type="InterPro" id="IPR027417">
    <property type="entry name" value="P-loop_NTPase"/>
</dbReference>
<dbReference type="CDD" id="cd00060">
    <property type="entry name" value="FHA"/>
    <property type="match status" value="1"/>
</dbReference>
<evidence type="ECO:0000256" key="8">
    <source>
        <dbReference type="ARBA" id="ARBA00023136"/>
    </source>
</evidence>
<dbReference type="SUPFAM" id="SSF52540">
    <property type="entry name" value="P-loop containing nucleoside triphosphate hydrolases"/>
    <property type="match status" value="2"/>
</dbReference>
<sequence length="1492" mass="171139">MSQLYIFYKNQYQCYPINDDQELDIQIGNGEHFDLSLRTLELDEEPIRIQKGIRENNLKVIQGEKQQEALMDGETSTIVTGSDTLSIVHKSSNRSDATYYVGHHNEITIGSHDGAMIRKEPVSPSEDSPFGFSLFRRKQGWILKTKSSSSVFVNGQEIEERMNIQVGDVIFSPFLTLTFTDDDMLMASSEENYKSQLTLSKLPISEMKKQYPHYRRTPRMIYDLPEEKVTFSSPGQEGDDNQRSLWLIILPPLVMLIVMGVVALVIPRGIFILISIMMFTTTLITSTVQYFKERRRTKEREEKRHRVYNNYLEQKREELQSLREKQKEVLFYHFPSFERMKYLTSYISDRIWERTLESEDFLELRMGKATVPARYEVSVGSGDFANREIDDLLEKSQQMVQAYNYVNNVPLSIRLAEGPLGMVGKRSIVRKEIHQLIGQLAFFHSYHDVRFITIFNEEEYEEWKWIKWLPHIQLPQSFAKGLIYNEQTRDQLLSSIYAMVRDRDLDEDRSKKIFTPHLIFIVTDQQLISEHVIMEYLESEAEHLGISVVFATDTKESLSNHIHTLVRYVNDREGEILIEEGKAAHKPFALDDHNHEGNESYARMLHSLEHLTGVNNSIPEVVSFLELLHANDAGQLPIQQNWVTNQSSKSLAVPIGLKGREDVVELNLHEKAHGPHGLLAGTTGSGKSELLQTYILSLAVHYHPHEVAFLLIDYKGGGMAQPFENIPHLLGTITNINESSNFSARALASINSELKRRQTLFDRYKVNHINDYTNLYKEGKADDPLPHLFLISDEFAELKNEEPEFIRELVSTARIGRSLGVHLILATQKPGGIIDDQIWSNSRFRIALQVQDANDSKEILKNSDAADLKVTGRGYLQVGNNEIYELFQSAWSGAPYQSDTYEGENEVSIVTDLGLIRVSDVEAPTDQGQSRKLTEIEATVEQISEVQETMGLKKLASPWLPPLPARLFRQEDMKLEEGQFAVAFKDEPEKQSQDPYIYDFINDGNIGIFGSPGFGKSTTAMTLLLDFAKVYNPEQLHYYMFDFGNGALLPLRQLPHTADYFRYDNHRKIEKFMKLMKSEIEHRKQLFLESEVSTIRLYNQLNEEKLPIIFITIDNFDLVKEELQDLENQFIQFARDGQTLGIFMIFTATRINSVRQPLMNNLKTKVIHYLMDASEKYSLVGRTPYEVEAVPGRAIINKETSYLTQIFLPAHGDDDLAVLYHVKEQVQEIQQSCRGMREPDTIPMLPARLDYESFIESYVTAPSDDRVAVGLDEETVKPITIDLTSHCLVTGQSRNGKTNVLRVIIQQLSDQPIESMAIFDGMDRGLSEFNKVEKVSYIETKEQIQDWLNHIEQLLIQREKAFLDTIQEKSNHHESQGAICLLVDSHSRFQQTIDSTIQGKIASLMKQYSHLGFRLIIAGNVNEFTKGFDPLSNELKQIRQAVLLMKKSEQSLFTLPFSRKEAEIQPGYGYYVLNGKERKIQIPSSESVGVKI</sequence>
<keyword evidence="8 11" id="KW-0472">Membrane</keyword>
<dbReference type="NCBIfam" id="TIGR03928">
    <property type="entry name" value="T7_EssCb_Firm"/>
    <property type="match status" value="1"/>
</dbReference>
<feature type="binding site" evidence="9">
    <location>
        <begin position="681"/>
        <end position="688"/>
    </location>
    <ligand>
        <name>ATP</name>
        <dbReference type="ChEBI" id="CHEBI:30616"/>
    </ligand>
</feature>
<proteinExistence type="predicted"/>
<evidence type="ECO:0000256" key="7">
    <source>
        <dbReference type="ARBA" id="ARBA00022989"/>
    </source>
</evidence>
<feature type="transmembrane region" description="Helical" evidence="11">
    <location>
        <begin position="245"/>
        <end position="266"/>
    </location>
</feature>
<gene>
    <name evidence="13" type="primary">essC</name>
    <name evidence="13" type="ORF">MUO14_06320</name>
</gene>
<dbReference type="Pfam" id="PF12538">
    <property type="entry name" value="FtsK_SpoIIIE_N"/>
    <property type="match status" value="1"/>
</dbReference>
<evidence type="ECO:0000256" key="9">
    <source>
        <dbReference type="PROSITE-ProRule" id="PRU00289"/>
    </source>
</evidence>
<feature type="domain" description="FtsK" evidence="12">
    <location>
        <begin position="661"/>
        <end position="857"/>
    </location>
</feature>